<dbReference type="EC" id="2.7.13.3" evidence="3"/>
<dbReference type="InterPro" id="IPR005467">
    <property type="entry name" value="His_kinase_dom"/>
</dbReference>
<comment type="catalytic activity">
    <reaction evidence="1">
        <text>ATP + protein L-histidine = ADP + protein N-phospho-L-histidine.</text>
        <dbReference type="EC" id="2.7.13.3"/>
    </reaction>
</comment>
<keyword evidence="8 11" id="KW-1133">Transmembrane helix</keyword>
<dbReference type="PROSITE" id="PS50885">
    <property type="entry name" value="HAMP"/>
    <property type="match status" value="1"/>
</dbReference>
<keyword evidence="7 14" id="KW-0418">Kinase</keyword>
<dbReference type="CDD" id="cd00082">
    <property type="entry name" value="HisKA"/>
    <property type="match status" value="1"/>
</dbReference>
<dbReference type="Gene3D" id="1.10.287.130">
    <property type="match status" value="1"/>
</dbReference>
<organism evidence="14 15">
    <name type="scientific">Lacibacterium aquatile</name>
    <dbReference type="NCBI Taxonomy" id="1168082"/>
    <lineage>
        <taxon>Bacteria</taxon>
        <taxon>Pseudomonadati</taxon>
        <taxon>Pseudomonadota</taxon>
        <taxon>Alphaproteobacteria</taxon>
        <taxon>Rhodospirillales</taxon>
        <taxon>Rhodospirillaceae</taxon>
    </lineage>
</organism>
<keyword evidence="10 11" id="KW-0472">Membrane</keyword>
<dbReference type="InterPro" id="IPR003660">
    <property type="entry name" value="HAMP_dom"/>
</dbReference>
<dbReference type="SUPFAM" id="SSF47384">
    <property type="entry name" value="Homodimeric domain of signal transducing histidine kinase"/>
    <property type="match status" value="1"/>
</dbReference>
<keyword evidence="4" id="KW-0597">Phosphoprotein</keyword>
<dbReference type="InterPro" id="IPR050428">
    <property type="entry name" value="TCS_sensor_his_kinase"/>
</dbReference>
<dbReference type="Pfam" id="PF00672">
    <property type="entry name" value="HAMP"/>
    <property type="match status" value="1"/>
</dbReference>
<feature type="domain" description="HAMP" evidence="13">
    <location>
        <begin position="187"/>
        <end position="240"/>
    </location>
</feature>
<dbReference type="Gene3D" id="3.30.565.10">
    <property type="entry name" value="Histidine kinase-like ATPase, C-terminal domain"/>
    <property type="match status" value="1"/>
</dbReference>
<keyword evidence="15" id="KW-1185">Reference proteome</keyword>
<dbReference type="InterPro" id="IPR036890">
    <property type="entry name" value="HATPase_C_sf"/>
</dbReference>
<dbReference type="RefSeq" id="WP_379876628.1">
    <property type="nucleotide sequence ID" value="NZ_JBHUIP010000012.1"/>
</dbReference>
<feature type="domain" description="Histidine kinase" evidence="12">
    <location>
        <begin position="248"/>
        <end position="462"/>
    </location>
</feature>
<keyword evidence="6 11" id="KW-0812">Transmembrane</keyword>
<dbReference type="Pfam" id="PF00512">
    <property type="entry name" value="HisKA"/>
    <property type="match status" value="1"/>
</dbReference>
<dbReference type="InterPro" id="IPR003661">
    <property type="entry name" value="HisK_dim/P_dom"/>
</dbReference>
<protein>
    <recommendedName>
        <fullName evidence="3">histidine kinase</fullName>
        <ecNumber evidence="3">2.7.13.3</ecNumber>
    </recommendedName>
</protein>
<dbReference type="SMART" id="SM00387">
    <property type="entry name" value="HATPase_c"/>
    <property type="match status" value="1"/>
</dbReference>
<evidence type="ECO:0000256" key="5">
    <source>
        <dbReference type="ARBA" id="ARBA00022679"/>
    </source>
</evidence>
<dbReference type="InterPro" id="IPR036097">
    <property type="entry name" value="HisK_dim/P_sf"/>
</dbReference>
<feature type="transmembrane region" description="Helical" evidence="11">
    <location>
        <begin position="16"/>
        <end position="42"/>
    </location>
</feature>
<evidence type="ECO:0000259" key="13">
    <source>
        <dbReference type="PROSITE" id="PS50885"/>
    </source>
</evidence>
<dbReference type="Pfam" id="PF02518">
    <property type="entry name" value="HATPase_c"/>
    <property type="match status" value="1"/>
</dbReference>
<dbReference type="CDD" id="cd06225">
    <property type="entry name" value="HAMP"/>
    <property type="match status" value="1"/>
</dbReference>
<gene>
    <name evidence="14" type="ORF">ACFSM5_11950</name>
</gene>
<dbReference type="PANTHER" id="PTHR45436:SF8">
    <property type="entry name" value="HISTIDINE KINASE"/>
    <property type="match status" value="1"/>
</dbReference>
<dbReference type="SMART" id="SM00388">
    <property type="entry name" value="HisKA"/>
    <property type="match status" value="1"/>
</dbReference>
<sequence>MQSLTALMKHWTVRILALYMVLFAVSVVALLGFVYGVTIGLIERQISSAITAEIASLSDGYRDQGLKGLIQQIEERVSADRVGGGIYMLADPDRNPVAGNLARWPLDAEWDGRWATFRLTAEGEEEPSPDAQQARAFHFYLNEGYHLLVGRSMRERESFEALILQALFWALFAAAGLAVVGGVVMGREMRRRLEGINQTTRRIMGGDLQQRVPLTGSGDELDRLAGNLNDMLGQIDRLVVAGREVTDNIAHDLRSPLTRLKTKLEVTLMTQEDTGSLRGAMEMAIDDTDNILKTFNAILSIAQAEAGAGRREMSDLDLGELAKDVCELYEAVAEDKSIRLSFMRVGHPLPVHGNRHLLFQAMANLVDNALKYTPAGGRVDVMAESDQGIACLTVSDSGPGIPEDEREHVLRRFVRLEQSRSTPGNGLGLSLVAAVAGLHNGRLTLGDAMPGLKIILTMPLKDADSIQAA</sequence>
<dbReference type="Proteomes" id="UP001597295">
    <property type="component" value="Unassembled WGS sequence"/>
</dbReference>
<dbReference type="PRINTS" id="PR00344">
    <property type="entry name" value="BCTRLSENSOR"/>
</dbReference>
<evidence type="ECO:0000256" key="1">
    <source>
        <dbReference type="ARBA" id="ARBA00000085"/>
    </source>
</evidence>
<name>A0ABW5DR46_9PROT</name>
<keyword evidence="5" id="KW-0808">Transferase</keyword>
<evidence type="ECO:0000256" key="9">
    <source>
        <dbReference type="ARBA" id="ARBA00023012"/>
    </source>
</evidence>
<evidence type="ECO:0000256" key="2">
    <source>
        <dbReference type="ARBA" id="ARBA00004370"/>
    </source>
</evidence>
<dbReference type="SUPFAM" id="SSF55874">
    <property type="entry name" value="ATPase domain of HSP90 chaperone/DNA topoisomerase II/histidine kinase"/>
    <property type="match status" value="1"/>
</dbReference>
<dbReference type="SUPFAM" id="SSF158472">
    <property type="entry name" value="HAMP domain-like"/>
    <property type="match status" value="1"/>
</dbReference>
<dbReference type="PROSITE" id="PS50109">
    <property type="entry name" value="HIS_KIN"/>
    <property type="match status" value="1"/>
</dbReference>
<dbReference type="GO" id="GO:0016301">
    <property type="term" value="F:kinase activity"/>
    <property type="evidence" value="ECO:0007669"/>
    <property type="project" value="UniProtKB-KW"/>
</dbReference>
<comment type="subcellular location">
    <subcellularLocation>
        <location evidence="2">Membrane</location>
    </subcellularLocation>
</comment>
<evidence type="ECO:0000256" key="10">
    <source>
        <dbReference type="ARBA" id="ARBA00023136"/>
    </source>
</evidence>
<evidence type="ECO:0000256" key="4">
    <source>
        <dbReference type="ARBA" id="ARBA00022553"/>
    </source>
</evidence>
<evidence type="ECO:0000256" key="3">
    <source>
        <dbReference type="ARBA" id="ARBA00012438"/>
    </source>
</evidence>
<dbReference type="InterPro" id="IPR004358">
    <property type="entry name" value="Sig_transdc_His_kin-like_C"/>
</dbReference>
<keyword evidence="9" id="KW-0902">Two-component regulatory system</keyword>
<dbReference type="InterPro" id="IPR003594">
    <property type="entry name" value="HATPase_dom"/>
</dbReference>
<evidence type="ECO:0000313" key="15">
    <source>
        <dbReference type="Proteomes" id="UP001597295"/>
    </source>
</evidence>
<evidence type="ECO:0000256" key="6">
    <source>
        <dbReference type="ARBA" id="ARBA00022692"/>
    </source>
</evidence>
<comment type="caution">
    <text evidence="14">The sequence shown here is derived from an EMBL/GenBank/DDBJ whole genome shotgun (WGS) entry which is preliminary data.</text>
</comment>
<evidence type="ECO:0000313" key="14">
    <source>
        <dbReference type="EMBL" id="MFD2263603.1"/>
    </source>
</evidence>
<accession>A0ABW5DR46</accession>
<dbReference type="SMART" id="SM00304">
    <property type="entry name" value="HAMP"/>
    <property type="match status" value="1"/>
</dbReference>
<evidence type="ECO:0000259" key="12">
    <source>
        <dbReference type="PROSITE" id="PS50109"/>
    </source>
</evidence>
<evidence type="ECO:0000256" key="7">
    <source>
        <dbReference type="ARBA" id="ARBA00022777"/>
    </source>
</evidence>
<dbReference type="Gene3D" id="6.10.340.10">
    <property type="match status" value="1"/>
</dbReference>
<reference evidence="15" key="1">
    <citation type="journal article" date="2019" name="Int. J. Syst. Evol. Microbiol.">
        <title>The Global Catalogue of Microorganisms (GCM) 10K type strain sequencing project: providing services to taxonomists for standard genome sequencing and annotation.</title>
        <authorList>
            <consortium name="The Broad Institute Genomics Platform"/>
            <consortium name="The Broad Institute Genome Sequencing Center for Infectious Disease"/>
            <person name="Wu L."/>
            <person name="Ma J."/>
        </authorList>
    </citation>
    <scope>NUCLEOTIDE SEQUENCE [LARGE SCALE GENOMIC DNA]</scope>
    <source>
        <strain evidence="15">CGMCC 1.19062</strain>
    </source>
</reference>
<dbReference type="PANTHER" id="PTHR45436">
    <property type="entry name" value="SENSOR HISTIDINE KINASE YKOH"/>
    <property type="match status" value="1"/>
</dbReference>
<dbReference type="EMBL" id="JBHUIP010000012">
    <property type="protein sequence ID" value="MFD2263603.1"/>
    <property type="molecule type" value="Genomic_DNA"/>
</dbReference>
<proteinExistence type="predicted"/>
<evidence type="ECO:0000256" key="11">
    <source>
        <dbReference type="SAM" id="Phobius"/>
    </source>
</evidence>
<evidence type="ECO:0000256" key="8">
    <source>
        <dbReference type="ARBA" id="ARBA00022989"/>
    </source>
</evidence>
<feature type="transmembrane region" description="Helical" evidence="11">
    <location>
        <begin position="161"/>
        <end position="185"/>
    </location>
</feature>